<keyword evidence="2" id="KW-1185">Reference proteome</keyword>
<sequence length="47" mass="5444">MIINMSDKEFRRLEAFKEQVLKIAIAEGIDDFKNNKIHDSTGVYSEV</sequence>
<dbReference type="Proteomes" id="UP000027161">
    <property type="component" value="Unassembled WGS sequence"/>
</dbReference>
<comment type="caution">
    <text evidence="1">The sequence shown here is derived from an EMBL/GenBank/DDBJ whole genome shotgun (WGS) entry which is preliminary data.</text>
</comment>
<organism evidence="1 2">
    <name type="scientific">Rickettsia tamurae subsp. buchneri</name>
    <dbReference type="NCBI Taxonomy" id="1462938"/>
    <lineage>
        <taxon>Bacteria</taxon>
        <taxon>Pseudomonadati</taxon>
        <taxon>Pseudomonadota</taxon>
        <taxon>Alphaproteobacteria</taxon>
        <taxon>Rickettsiales</taxon>
        <taxon>Rickettsiaceae</taxon>
        <taxon>Rickettsieae</taxon>
        <taxon>Rickettsia</taxon>
        <taxon>spotted fever group</taxon>
    </lineage>
</organism>
<name>A0A8E1C0R6_9RICK</name>
<proteinExistence type="predicted"/>
<accession>A0A8E1C0R6</accession>
<protein>
    <submittedName>
        <fullName evidence="1">Uncharacterized protein</fullName>
    </submittedName>
</protein>
<dbReference type="AlphaFoldDB" id="A0A8E1C0R6"/>
<gene>
    <name evidence="1" type="ORF">REISMN_00285</name>
</gene>
<dbReference type="EMBL" id="JFKF01000007">
    <property type="protein sequence ID" value="KDO03698.1"/>
    <property type="molecule type" value="Genomic_DNA"/>
</dbReference>
<evidence type="ECO:0000313" key="2">
    <source>
        <dbReference type="Proteomes" id="UP000027161"/>
    </source>
</evidence>
<reference evidence="1 2" key="1">
    <citation type="submission" date="2014-02" db="EMBL/GenBank/DDBJ databases">
        <title>Draft genome sequence of Rickettsia buchneri sp. nov. ISO7T.</title>
        <authorList>
            <person name="Felsheim R.F."/>
            <person name="Kurtti T.J."/>
            <person name="Munderloh U.G."/>
        </authorList>
    </citation>
    <scope>NUCLEOTIDE SEQUENCE [LARGE SCALE GENOMIC DNA]</scope>
    <source>
        <strain evidence="1 2">ISO7</strain>
    </source>
</reference>
<evidence type="ECO:0000313" key="1">
    <source>
        <dbReference type="EMBL" id="KDO03698.1"/>
    </source>
</evidence>